<dbReference type="AlphaFoldDB" id="A0A3P7EHJ8"/>
<dbReference type="InParanoid" id="A0A3P7EHJ8"/>
<dbReference type="EMBL" id="UYWW01012795">
    <property type="protein sequence ID" value="VDM22331.1"/>
    <property type="molecule type" value="Genomic_DNA"/>
</dbReference>
<name>A0A3P7EHJ8_WUCBA</name>
<sequence>MIFNRKLFQQNLHIIISVVKCMLIKKLLILILTQKPEIIPRIPTIISARKFTNN</sequence>
<reference evidence="1 2" key="1">
    <citation type="submission" date="2018-11" db="EMBL/GenBank/DDBJ databases">
        <authorList>
            <consortium name="Pathogen Informatics"/>
        </authorList>
    </citation>
    <scope>NUCLEOTIDE SEQUENCE [LARGE SCALE GENOMIC DNA]</scope>
</reference>
<keyword evidence="2" id="KW-1185">Reference proteome</keyword>
<proteinExistence type="predicted"/>
<organism evidence="1 2">
    <name type="scientific">Wuchereria bancrofti</name>
    <dbReference type="NCBI Taxonomy" id="6293"/>
    <lineage>
        <taxon>Eukaryota</taxon>
        <taxon>Metazoa</taxon>
        <taxon>Ecdysozoa</taxon>
        <taxon>Nematoda</taxon>
        <taxon>Chromadorea</taxon>
        <taxon>Rhabditida</taxon>
        <taxon>Spirurina</taxon>
        <taxon>Spiruromorpha</taxon>
        <taxon>Filarioidea</taxon>
        <taxon>Onchocercidae</taxon>
        <taxon>Wuchereria</taxon>
    </lineage>
</organism>
<protein>
    <submittedName>
        <fullName evidence="1">Uncharacterized protein</fullName>
    </submittedName>
</protein>
<accession>A0A3P7EHJ8</accession>
<evidence type="ECO:0000313" key="1">
    <source>
        <dbReference type="EMBL" id="VDM22331.1"/>
    </source>
</evidence>
<gene>
    <name evidence="1" type="ORF">WBA_LOCUS12425</name>
</gene>
<evidence type="ECO:0000313" key="2">
    <source>
        <dbReference type="Proteomes" id="UP000270924"/>
    </source>
</evidence>
<dbReference type="Proteomes" id="UP000270924">
    <property type="component" value="Unassembled WGS sequence"/>
</dbReference>